<keyword evidence="5" id="KW-0808">Transferase</keyword>
<evidence type="ECO:0000256" key="9">
    <source>
        <dbReference type="ARBA" id="ARBA00022909"/>
    </source>
</evidence>
<sequence>MKIHTAYLGLGANLDAPVQQIKEALRLLQAQPEVHSLVSSQLYASKPLGPQDQPDYVNAVCRLEVSLEPLALLALCQNIEMQLGRVRKRHWGERTMDVDILLYDAISLHSETLTIPHAQMHLRDFVLVPLAEIAPAIDIPGLGTIDTLLKNLQQSFLLPLAVE</sequence>
<dbReference type="KEGG" id="tse:THMIRHAS_08490"/>
<dbReference type="PANTHER" id="PTHR43071:SF1">
    <property type="entry name" value="2-AMINO-4-HYDROXY-6-HYDROXYMETHYLDIHYDROPTERIDINE PYROPHOSPHOKINASE"/>
    <property type="match status" value="1"/>
</dbReference>
<name>A0A6F8PTQ2_9GAMM</name>
<organism evidence="14 15">
    <name type="scientific">Thiosulfatimonas sediminis</name>
    <dbReference type="NCBI Taxonomy" id="2675054"/>
    <lineage>
        <taxon>Bacteria</taxon>
        <taxon>Pseudomonadati</taxon>
        <taxon>Pseudomonadota</taxon>
        <taxon>Gammaproteobacteria</taxon>
        <taxon>Thiotrichales</taxon>
        <taxon>Piscirickettsiaceae</taxon>
        <taxon>Thiosulfatimonas</taxon>
    </lineage>
</organism>
<evidence type="ECO:0000313" key="15">
    <source>
        <dbReference type="Proteomes" id="UP000501726"/>
    </source>
</evidence>
<comment type="function">
    <text evidence="10">Catalyzes the transfer of pyrophosphate from adenosine triphosphate (ATP) to 6-hydroxymethyl-7,8-dihydropterin, an enzymatic step in folate biosynthesis pathway.</text>
</comment>
<dbReference type="NCBIfam" id="TIGR01498">
    <property type="entry name" value="folK"/>
    <property type="match status" value="1"/>
</dbReference>
<dbReference type="Gene3D" id="3.30.70.560">
    <property type="entry name" value="7,8-Dihydro-6-hydroxymethylpterin-pyrophosphokinase HPPK"/>
    <property type="match status" value="1"/>
</dbReference>
<keyword evidence="15" id="KW-1185">Reference proteome</keyword>
<evidence type="ECO:0000256" key="11">
    <source>
        <dbReference type="ARBA" id="ARBA00029766"/>
    </source>
</evidence>
<keyword evidence="6" id="KW-0547">Nucleotide-binding</keyword>
<gene>
    <name evidence="14" type="primary">folK</name>
    <name evidence="14" type="ORF">THMIRHAS_08490</name>
</gene>
<protein>
    <recommendedName>
        <fullName evidence="4">2-amino-4-hydroxy-6-hydroxymethyldihydropteridine pyrophosphokinase</fullName>
        <ecNumber evidence="3">2.7.6.3</ecNumber>
    </recommendedName>
    <alternativeName>
        <fullName evidence="11">6-hydroxymethyl-7,8-dihydropterin pyrophosphokinase</fullName>
    </alternativeName>
    <alternativeName>
        <fullName evidence="12">7,8-dihydro-6-hydroxymethylpterin-pyrophosphokinase</fullName>
    </alternativeName>
</protein>
<comment type="similarity">
    <text evidence="2">Belongs to the HPPK family.</text>
</comment>
<comment type="pathway">
    <text evidence="1">Cofactor biosynthesis; tetrahydrofolate biosynthesis; 2-amino-4-hydroxy-6-hydroxymethyl-7,8-dihydropteridine diphosphate from 7,8-dihydroneopterin triphosphate: step 4/4.</text>
</comment>
<reference evidence="15" key="1">
    <citation type="submission" date="2019-11" db="EMBL/GenBank/DDBJ databases">
        <title>Isolation and characterization of two novel species in the genus Thiomicrorhabdus.</title>
        <authorList>
            <person name="Mochizuki J."/>
            <person name="Kojima H."/>
            <person name="Fukui M."/>
        </authorList>
    </citation>
    <scope>NUCLEOTIDE SEQUENCE [LARGE SCALE GENOMIC DNA]</scope>
    <source>
        <strain evidence="15">aks77</strain>
    </source>
</reference>
<dbReference type="PROSITE" id="PS00794">
    <property type="entry name" value="HPPK"/>
    <property type="match status" value="1"/>
</dbReference>
<dbReference type="AlphaFoldDB" id="A0A6F8PTQ2"/>
<evidence type="ECO:0000259" key="13">
    <source>
        <dbReference type="PROSITE" id="PS00794"/>
    </source>
</evidence>
<keyword evidence="8" id="KW-0067">ATP-binding</keyword>
<evidence type="ECO:0000256" key="7">
    <source>
        <dbReference type="ARBA" id="ARBA00022777"/>
    </source>
</evidence>
<dbReference type="EMBL" id="AP021889">
    <property type="protein sequence ID" value="BBP45476.1"/>
    <property type="molecule type" value="Genomic_DNA"/>
</dbReference>
<dbReference type="EC" id="2.7.6.3" evidence="3"/>
<evidence type="ECO:0000313" key="14">
    <source>
        <dbReference type="EMBL" id="BBP45476.1"/>
    </source>
</evidence>
<dbReference type="RefSeq" id="WP_243830881.1">
    <property type="nucleotide sequence ID" value="NZ_AP021889.1"/>
</dbReference>
<dbReference type="Proteomes" id="UP000501726">
    <property type="component" value="Chromosome"/>
</dbReference>
<dbReference type="GO" id="GO:0005524">
    <property type="term" value="F:ATP binding"/>
    <property type="evidence" value="ECO:0007669"/>
    <property type="project" value="UniProtKB-KW"/>
</dbReference>
<evidence type="ECO:0000256" key="5">
    <source>
        <dbReference type="ARBA" id="ARBA00022679"/>
    </source>
</evidence>
<dbReference type="GO" id="GO:0003848">
    <property type="term" value="F:2-amino-4-hydroxy-6-hydroxymethyldihydropteridine diphosphokinase activity"/>
    <property type="evidence" value="ECO:0007669"/>
    <property type="project" value="UniProtKB-EC"/>
</dbReference>
<dbReference type="GO" id="GO:0016301">
    <property type="term" value="F:kinase activity"/>
    <property type="evidence" value="ECO:0007669"/>
    <property type="project" value="UniProtKB-KW"/>
</dbReference>
<evidence type="ECO:0000256" key="4">
    <source>
        <dbReference type="ARBA" id="ARBA00016218"/>
    </source>
</evidence>
<evidence type="ECO:0000256" key="2">
    <source>
        <dbReference type="ARBA" id="ARBA00005810"/>
    </source>
</evidence>
<dbReference type="PANTHER" id="PTHR43071">
    <property type="entry name" value="2-AMINO-4-HYDROXY-6-HYDROXYMETHYLDIHYDROPTERIDINE PYROPHOSPHOKINASE"/>
    <property type="match status" value="1"/>
</dbReference>
<evidence type="ECO:0000256" key="1">
    <source>
        <dbReference type="ARBA" id="ARBA00005051"/>
    </source>
</evidence>
<proteinExistence type="inferred from homology"/>
<keyword evidence="7 14" id="KW-0418">Kinase</keyword>
<feature type="domain" description="7,8-dihydro-6-hydroxymethylpterin-pyrophosphokinase" evidence="13">
    <location>
        <begin position="90"/>
        <end position="101"/>
    </location>
</feature>
<evidence type="ECO:0000256" key="3">
    <source>
        <dbReference type="ARBA" id="ARBA00013253"/>
    </source>
</evidence>
<dbReference type="Pfam" id="PF01288">
    <property type="entry name" value="HPPK"/>
    <property type="match status" value="1"/>
</dbReference>
<evidence type="ECO:0000256" key="12">
    <source>
        <dbReference type="ARBA" id="ARBA00033413"/>
    </source>
</evidence>
<keyword evidence="9" id="KW-0289">Folate biosynthesis</keyword>
<dbReference type="InterPro" id="IPR000550">
    <property type="entry name" value="Hppk"/>
</dbReference>
<evidence type="ECO:0000256" key="10">
    <source>
        <dbReference type="ARBA" id="ARBA00029409"/>
    </source>
</evidence>
<accession>A0A6F8PTQ2</accession>
<evidence type="ECO:0000256" key="6">
    <source>
        <dbReference type="ARBA" id="ARBA00022741"/>
    </source>
</evidence>
<dbReference type="CDD" id="cd00483">
    <property type="entry name" value="HPPK"/>
    <property type="match status" value="1"/>
</dbReference>
<dbReference type="GO" id="GO:0046656">
    <property type="term" value="P:folic acid biosynthetic process"/>
    <property type="evidence" value="ECO:0007669"/>
    <property type="project" value="UniProtKB-KW"/>
</dbReference>
<evidence type="ECO:0000256" key="8">
    <source>
        <dbReference type="ARBA" id="ARBA00022840"/>
    </source>
</evidence>
<dbReference type="UniPathway" id="UPA00077">
    <property type="reaction ID" value="UER00155"/>
</dbReference>
<dbReference type="GO" id="GO:0046654">
    <property type="term" value="P:tetrahydrofolate biosynthetic process"/>
    <property type="evidence" value="ECO:0007669"/>
    <property type="project" value="UniProtKB-UniPathway"/>
</dbReference>
<dbReference type="SUPFAM" id="SSF55083">
    <property type="entry name" value="6-hydroxymethyl-7,8-dihydropterin pyrophosphokinase, HPPK"/>
    <property type="match status" value="1"/>
</dbReference>
<dbReference type="InterPro" id="IPR035907">
    <property type="entry name" value="Hppk_sf"/>
</dbReference>